<keyword evidence="3" id="KW-1185">Reference proteome</keyword>
<comment type="caution">
    <text evidence="2">The sequence shown here is derived from an EMBL/GenBank/DDBJ whole genome shotgun (WGS) entry which is preliminary data.</text>
</comment>
<evidence type="ECO:0000256" key="1">
    <source>
        <dbReference type="SAM" id="MobiDB-lite"/>
    </source>
</evidence>
<feature type="region of interest" description="Disordered" evidence="1">
    <location>
        <begin position="58"/>
        <end position="81"/>
    </location>
</feature>
<evidence type="ECO:0000313" key="3">
    <source>
        <dbReference type="Proteomes" id="UP000799439"/>
    </source>
</evidence>
<dbReference type="Proteomes" id="UP000799439">
    <property type="component" value="Unassembled WGS sequence"/>
</dbReference>
<organism evidence="2 3">
    <name type="scientific">Myriangium duriaei CBS 260.36</name>
    <dbReference type="NCBI Taxonomy" id="1168546"/>
    <lineage>
        <taxon>Eukaryota</taxon>
        <taxon>Fungi</taxon>
        <taxon>Dikarya</taxon>
        <taxon>Ascomycota</taxon>
        <taxon>Pezizomycotina</taxon>
        <taxon>Dothideomycetes</taxon>
        <taxon>Dothideomycetidae</taxon>
        <taxon>Myriangiales</taxon>
        <taxon>Myriangiaceae</taxon>
        <taxon>Myriangium</taxon>
    </lineage>
</organism>
<proteinExistence type="predicted"/>
<sequence length="122" mass="13447">MPSIFRILQRMSQNRCQAITVGEWAGVALSLFDCRRVQIGFSRAVILVNHKSRNRLCRKPAFGRPAGAPPPPPPPSPQRLPSGPALILFTAHFLVCSTLHTSSFVANLCCAGRIRQDTTRCH</sequence>
<name>A0A9P4JAB1_9PEZI</name>
<dbReference type="AlphaFoldDB" id="A0A9P4JAB1"/>
<protein>
    <submittedName>
        <fullName evidence="2">Uncharacterized protein</fullName>
    </submittedName>
</protein>
<evidence type="ECO:0000313" key="2">
    <source>
        <dbReference type="EMBL" id="KAF2157791.1"/>
    </source>
</evidence>
<accession>A0A9P4JAB1</accession>
<reference evidence="2" key="1">
    <citation type="journal article" date="2020" name="Stud. Mycol.">
        <title>101 Dothideomycetes genomes: a test case for predicting lifestyles and emergence of pathogens.</title>
        <authorList>
            <person name="Haridas S."/>
            <person name="Albert R."/>
            <person name="Binder M."/>
            <person name="Bloem J."/>
            <person name="Labutti K."/>
            <person name="Salamov A."/>
            <person name="Andreopoulos B."/>
            <person name="Baker S."/>
            <person name="Barry K."/>
            <person name="Bills G."/>
            <person name="Bluhm B."/>
            <person name="Cannon C."/>
            <person name="Castanera R."/>
            <person name="Culley D."/>
            <person name="Daum C."/>
            <person name="Ezra D."/>
            <person name="Gonzalez J."/>
            <person name="Henrissat B."/>
            <person name="Kuo A."/>
            <person name="Liang C."/>
            <person name="Lipzen A."/>
            <person name="Lutzoni F."/>
            <person name="Magnuson J."/>
            <person name="Mondo S."/>
            <person name="Nolan M."/>
            <person name="Ohm R."/>
            <person name="Pangilinan J."/>
            <person name="Park H.-J."/>
            <person name="Ramirez L."/>
            <person name="Alfaro M."/>
            <person name="Sun H."/>
            <person name="Tritt A."/>
            <person name="Yoshinaga Y."/>
            <person name="Zwiers L.-H."/>
            <person name="Turgeon B."/>
            <person name="Goodwin S."/>
            <person name="Spatafora J."/>
            <person name="Crous P."/>
            <person name="Grigoriev I."/>
        </authorList>
    </citation>
    <scope>NUCLEOTIDE SEQUENCE</scope>
    <source>
        <strain evidence="2">CBS 260.36</strain>
    </source>
</reference>
<feature type="compositionally biased region" description="Pro residues" evidence="1">
    <location>
        <begin position="67"/>
        <end position="78"/>
    </location>
</feature>
<dbReference type="EMBL" id="ML996081">
    <property type="protein sequence ID" value="KAF2157791.1"/>
    <property type="molecule type" value="Genomic_DNA"/>
</dbReference>
<gene>
    <name evidence="2" type="ORF">K461DRAFT_24386</name>
</gene>